<organism evidence="1 2">
    <name type="scientific">Bombella mellum</name>
    <dbReference type="NCBI Taxonomy" id="2039288"/>
    <lineage>
        <taxon>Bacteria</taxon>
        <taxon>Pseudomonadati</taxon>
        <taxon>Pseudomonadota</taxon>
        <taxon>Alphaproteobacteria</taxon>
        <taxon>Acetobacterales</taxon>
        <taxon>Acetobacteraceae</taxon>
        <taxon>Bombella</taxon>
    </lineage>
</organism>
<dbReference type="InterPro" id="IPR006637">
    <property type="entry name" value="ChW"/>
</dbReference>
<dbReference type="Proteomes" id="UP000765338">
    <property type="component" value="Unassembled WGS sequence"/>
</dbReference>
<evidence type="ECO:0000313" key="2">
    <source>
        <dbReference type="Proteomes" id="UP000765338"/>
    </source>
</evidence>
<accession>A0ABR5ZV25</accession>
<dbReference type="EMBL" id="PDLY01000006">
    <property type="protein sequence ID" value="MBA5728097.1"/>
    <property type="molecule type" value="Genomic_DNA"/>
</dbReference>
<protein>
    <recommendedName>
        <fullName evidence="3">Clostridial hydrophobic W</fullName>
    </recommendedName>
</protein>
<name>A0ABR5ZV25_9PROT</name>
<reference evidence="1 2" key="1">
    <citation type="submission" date="2017-10" db="EMBL/GenBank/DDBJ databases">
        <authorList>
            <person name="Jakob F."/>
        </authorList>
    </citation>
    <scope>NUCLEOTIDE SEQUENCE [LARGE SCALE GENOMIC DNA]</scope>
    <source>
        <strain evidence="1 2">TMW 2.1889</strain>
    </source>
</reference>
<evidence type="ECO:0000313" key="1">
    <source>
        <dbReference type="EMBL" id="MBA5728097.1"/>
    </source>
</evidence>
<gene>
    <name evidence="1" type="ORF">CPA56_08965</name>
</gene>
<comment type="caution">
    <text evidence="1">The sequence shown here is derived from an EMBL/GenBank/DDBJ whole genome shotgun (WGS) entry which is preliminary data.</text>
</comment>
<sequence>MATGDTMPDTDKEQPRHPIVDLKAGAHVMTLDAGVFCVFHAPGQTEAGPSGLPGVRISRAPGVPEDAVEVVTFEADGWMGAANSAALIRVRRGPAGVMVTTYQDPADTGSDSPRLQVIRLIGGVLVDQPSEEAVEEEVAKVSAEAPQKTGGATKASVSGAIGSEAVREVVVHVQRRGDVGGAVGEWVGQSGSKRWIEGFAIRPEGSILAKDIEYQAVLGRGWLSPWSEGGQFCGSRGMSLPILGLRVRLKGGLSPKWKVRLTATFTDGTKVGPLDGGDDVLQAESLAPLESFRLEFVPVKGQGKAAAAAGVVGRSK</sequence>
<proteinExistence type="predicted"/>
<keyword evidence="2" id="KW-1185">Reference proteome</keyword>
<dbReference type="Pfam" id="PF07538">
    <property type="entry name" value="ChW"/>
    <property type="match status" value="1"/>
</dbReference>
<evidence type="ECO:0008006" key="3">
    <source>
        <dbReference type="Google" id="ProtNLM"/>
    </source>
</evidence>